<organism evidence="1 2">
    <name type="scientific">Tagetes erecta</name>
    <name type="common">African marigold</name>
    <dbReference type="NCBI Taxonomy" id="13708"/>
    <lineage>
        <taxon>Eukaryota</taxon>
        <taxon>Viridiplantae</taxon>
        <taxon>Streptophyta</taxon>
        <taxon>Embryophyta</taxon>
        <taxon>Tracheophyta</taxon>
        <taxon>Spermatophyta</taxon>
        <taxon>Magnoliopsida</taxon>
        <taxon>eudicotyledons</taxon>
        <taxon>Gunneridae</taxon>
        <taxon>Pentapetalae</taxon>
        <taxon>asterids</taxon>
        <taxon>campanulids</taxon>
        <taxon>Asterales</taxon>
        <taxon>Asteraceae</taxon>
        <taxon>Asteroideae</taxon>
        <taxon>Heliantheae alliance</taxon>
        <taxon>Tageteae</taxon>
        <taxon>Tagetes</taxon>
    </lineage>
</organism>
<accession>A0AAD8JVW1</accession>
<gene>
    <name evidence="1" type="ORF">QVD17_38082</name>
</gene>
<dbReference type="EMBL" id="JAUHHV010000010">
    <property type="protein sequence ID" value="KAK1411532.1"/>
    <property type="molecule type" value="Genomic_DNA"/>
</dbReference>
<reference evidence="1" key="1">
    <citation type="journal article" date="2023" name="bioRxiv">
        <title>Improved chromosome-level genome assembly for marigold (Tagetes erecta).</title>
        <authorList>
            <person name="Jiang F."/>
            <person name="Yuan L."/>
            <person name="Wang S."/>
            <person name="Wang H."/>
            <person name="Xu D."/>
            <person name="Wang A."/>
            <person name="Fan W."/>
        </authorList>
    </citation>
    <scope>NUCLEOTIDE SEQUENCE</scope>
    <source>
        <strain evidence="1">WSJ</strain>
        <tissue evidence="1">Leaf</tissue>
    </source>
</reference>
<name>A0AAD8JVW1_TARER</name>
<evidence type="ECO:0000313" key="1">
    <source>
        <dbReference type="EMBL" id="KAK1411532.1"/>
    </source>
</evidence>
<dbReference type="AlphaFoldDB" id="A0AAD8JVW1"/>
<evidence type="ECO:0000313" key="2">
    <source>
        <dbReference type="Proteomes" id="UP001229421"/>
    </source>
</evidence>
<sequence>MSLSTLATPPPLVVVYDGGDGGEGTVFFRFLADDGCRSSDLGDLGCAVICKSIDLRGSGDDSGVKPLDFHYGGNDCGWNHCSVCVVMLKVPSDLLWWV</sequence>
<protein>
    <submittedName>
        <fullName evidence="1">Uncharacterized protein</fullName>
    </submittedName>
</protein>
<comment type="caution">
    <text evidence="1">The sequence shown here is derived from an EMBL/GenBank/DDBJ whole genome shotgun (WGS) entry which is preliminary data.</text>
</comment>
<dbReference type="Proteomes" id="UP001229421">
    <property type="component" value="Unassembled WGS sequence"/>
</dbReference>
<keyword evidence="2" id="KW-1185">Reference proteome</keyword>
<proteinExistence type="predicted"/>